<dbReference type="Proteomes" id="UP001312865">
    <property type="component" value="Unassembled WGS sequence"/>
</dbReference>
<name>A0ABU8HKL9_9BACI</name>
<dbReference type="EMBL" id="JBBAXC010000030">
    <property type="protein sequence ID" value="MEI5909578.1"/>
    <property type="molecule type" value="Genomic_DNA"/>
</dbReference>
<comment type="caution">
    <text evidence="2">The sequence shown here is derived from an EMBL/GenBank/DDBJ whole genome shotgun (WGS) entry which is preliminary data.</text>
</comment>
<gene>
    <name evidence="2" type="ORF">WAK64_21375</name>
</gene>
<evidence type="ECO:0000313" key="3">
    <source>
        <dbReference type="Proteomes" id="UP001312865"/>
    </source>
</evidence>
<protein>
    <submittedName>
        <fullName evidence="2">Uncharacterized protein</fullName>
    </submittedName>
</protein>
<keyword evidence="1" id="KW-0472">Membrane</keyword>
<evidence type="ECO:0000256" key="1">
    <source>
        <dbReference type="SAM" id="Phobius"/>
    </source>
</evidence>
<evidence type="ECO:0000313" key="2">
    <source>
        <dbReference type="EMBL" id="MEI5909578.1"/>
    </source>
</evidence>
<keyword evidence="1" id="KW-1133">Transmembrane helix</keyword>
<sequence length="98" mass="11297">MKKNVNTALTTIEISLIILAILFFLSGEREIPLGGNRVLVDRSYIIYGYRALLLFWIIRGCRSLVSSIINKKRKQLWSDVAFLIVCVGIIVWSFLKYM</sequence>
<accession>A0ABU8HKL9</accession>
<feature type="transmembrane region" description="Helical" evidence="1">
    <location>
        <begin position="7"/>
        <end position="25"/>
    </location>
</feature>
<reference evidence="2 3" key="1">
    <citation type="journal article" date="2018" name="J. Microbiol.">
        <title>Bacillus spongiae sp. nov., isolated from sponge of Jeju Island.</title>
        <authorList>
            <person name="Lee G.E."/>
            <person name="Im W.T."/>
            <person name="Park J.S."/>
        </authorList>
    </citation>
    <scope>NUCLEOTIDE SEQUENCE [LARGE SCALE GENOMIC DNA]</scope>
    <source>
        <strain evidence="2 3">135PIL107-10</strain>
    </source>
</reference>
<keyword evidence="3" id="KW-1185">Reference proteome</keyword>
<keyword evidence="1" id="KW-0812">Transmembrane</keyword>
<feature type="transmembrane region" description="Helical" evidence="1">
    <location>
        <begin position="45"/>
        <end position="64"/>
    </location>
</feature>
<organism evidence="2 3">
    <name type="scientific">Bacillus spongiae</name>
    <dbReference type="NCBI Taxonomy" id="2683610"/>
    <lineage>
        <taxon>Bacteria</taxon>
        <taxon>Bacillati</taxon>
        <taxon>Bacillota</taxon>
        <taxon>Bacilli</taxon>
        <taxon>Bacillales</taxon>
        <taxon>Bacillaceae</taxon>
        <taxon>Bacillus</taxon>
    </lineage>
</organism>
<proteinExistence type="predicted"/>
<feature type="transmembrane region" description="Helical" evidence="1">
    <location>
        <begin position="76"/>
        <end position="95"/>
    </location>
</feature>
<dbReference type="RefSeq" id="WP_336589022.1">
    <property type="nucleotide sequence ID" value="NZ_JBBAXC010000030.1"/>
</dbReference>